<name>A0A2P8DU83_9ACTN</name>
<accession>A0A2P8DU83</accession>
<dbReference type="AlphaFoldDB" id="A0A2P8DU83"/>
<organism evidence="1 2">
    <name type="scientific">Murinocardiopsis flavida</name>
    <dbReference type="NCBI Taxonomy" id="645275"/>
    <lineage>
        <taxon>Bacteria</taxon>
        <taxon>Bacillati</taxon>
        <taxon>Actinomycetota</taxon>
        <taxon>Actinomycetes</taxon>
        <taxon>Streptosporangiales</taxon>
        <taxon>Nocardiopsidaceae</taxon>
        <taxon>Murinocardiopsis</taxon>
    </lineage>
</organism>
<gene>
    <name evidence="1" type="ORF">CLV63_101241</name>
</gene>
<comment type="caution">
    <text evidence="1">The sequence shown here is derived from an EMBL/GenBank/DDBJ whole genome shotgun (WGS) entry which is preliminary data.</text>
</comment>
<evidence type="ECO:0000313" key="2">
    <source>
        <dbReference type="Proteomes" id="UP000240542"/>
    </source>
</evidence>
<dbReference type="InterPro" id="IPR045948">
    <property type="entry name" value="DUF6368"/>
</dbReference>
<sequence>MAGAAVGLWRFERHDPQVVRADAVSWLRRYCEPIEISAEGDVSCWIDGALTGAELGEPHFDAAATGRITLSADDDVPASDDDYSPLARSPVQGSVLWAGSAGRANQLLLGHVARALAQRWDALVDFDGLLLGRDPHGPPLLRSLPGALYEVPYATDDGQRLRRHVGDSEFLAAWLRHPRFHLVE</sequence>
<dbReference type="Pfam" id="PF19895">
    <property type="entry name" value="DUF6368"/>
    <property type="match status" value="1"/>
</dbReference>
<dbReference type="OrthoDB" id="4169843at2"/>
<protein>
    <submittedName>
        <fullName evidence="1">Uncharacterized protein</fullName>
    </submittedName>
</protein>
<keyword evidence="2" id="KW-1185">Reference proteome</keyword>
<dbReference type="EMBL" id="PYGA01000001">
    <property type="protein sequence ID" value="PSL00765.1"/>
    <property type="molecule type" value="Genomic_DNA"/>
</dbReference>
<dbReference type="RefSeq" id="WP_106580954.1">
    <property type="nucleotide sequence ID" value="NZ_PYGA01000001.1"/>
</dbReference>
<dbReference type="Proteomes" id="UP000240542">
    <property type="component" value="Unassembled WGS sequence"/>
</dbReference>
<reference evidence="1 2" key="1">
    <citation type="submission" date="2018-03" db="EMBL/GenBank/DDBJ databases">
        <title>Genomic Encyclopedia of Archaeal and Bacterial Type Strains, Phase II (KMG-II): from individual species to whole genera.</title>
        <authorList>
            <person name="Goeker M."/>
        </authorList>
    </citation>
    <scope>NUCLEOTIDE SEQUENCE [LARGE SCALE GENOMIC DNA]</scope>
    <source>
        <strain evidence="1 2">DSM 45312</strain>
    </source>
</reference>
<evidence type="ECO:0000313" key="1">
    <source>
        <dbReference type="EMBL" id="PSL00765.1"/>
    </source>
</evidence>
<proteinExistence type="predicted"/>